<dbReference type="InterPro" id="IPR036457">
    <property type="entry name" value="PPM-type-like_dom_sf"/>
</dbReference>
<evidence type="ECO:0000256" key="1">
    <source>
        <dbReference type="SAM" id="MobiDB-lite"/>
    </source>
</evidence>
<dbReference type="Gene3D" id="3.60.40.10">
    <property type="entry name" value="PPM-type phosphatase domain"/>
    <property type="match status" value="1"/>
</dbReference>
<feature type="region of interest" description="Disordered" evidence="1">
    <location>
        <begin position="333"/>
        <end position="354"/>
    </location>
</feature>
<feature type="domain" description="PPM-type phosphatase" evidence="2">
    <location>
        <begin position="159"/>
        <end position="553"/>
    </location>
</feature>
<dbReference type="CDD" id="cd00143">
    <property type="entry name" value="PP2Cc"/>
    <property type="match status" value="1"/>
</dbReference>
<dbReference type="GO" id="GO:0004741">
    <property type="term" value="F:[pyruvate dehydrogenase (acetyl-transferring)]-phosphatase activity"/>
    <property type="evidence" value="ECO:0007669"/>
    <property type="project" value="EnsemblFungi"/>
</dbReference>
<dbReference type="VEuPathDB" id="FungiDB:YALI1_D09004g"/>
<name>A0A1D8NDJ5_YARLL</name>
<dbReference type="EMBL" id="CP017556">
    <property type="protein sequence ID" value="AOW03703.1"/>
    <property type="molecule type" value="Genomic_DNA"/>
</dbReference>
<protein>
    <recommendedName>
        <fullName evidence="2">PPM-type phosphatase domain-containing protein</fullName>
    </recommendedName>
</protein>
<dbReference type="GeneID" id="2910792"/>
<evidence type="ECO:0000259" key="2">
    <source>
        <dbReference type="PROSITE" id="PS51746"/>
    </source>
</evidence>
<proteinExistence type="predicted"/>
<dbReference type="PANTHER" id="PTHR13832">
    <property type="entry name" value="PROTEIN PHOSPHATASE 2C"/>
    <property type="match status" value="1"/>
</dbReference>
<dbReference type="OMA" id="DHNAWNP"/>
<dbReference type="PANTHER" id="PTHR13832:SF792">
    <property type="entry name" value="GM14286P"/>
    <property type="match status" value="1"/>
</dbReference>
<dbReference type="AlphaFoldDB" id="A0A1D8NDJ5"/>
<dbReference type="Pfam" id="PF00481">
    <property type="entry name" value="PP2C"/>
    <property type="match status" value="1"/>
</dbReference>
<evidence type="ECO:0000313" key="4">
    <source>
        <dbReference type="Proteomes" id="UP000182444"/>
    </source>
</evidence>
<accession>A0A1D8NDJ5</accession>
<dbReference type="InterPro" id="IPR015655">
    <property type="entry name" value="PP2C"/>
</dbReference>
<dbReference type="Proteomes" id="UP000182444">
    <property type="component" value="Chromosome 1D"/>
</dbReference>
<dbReference type="SMART" id="SM00332">
    <property type="entry name" value="PP2Cc"/>
    <property type="match status" value="1"/>
</dbReference>
<sequence length="583" mass="63927">MTERLCTIAALLNPNVYPFCLSNSSVIFSPGEVPYDVLASTELNPLIQYTRSAEPPTVSVNMLRSSKRYMTTMSNRQPVASRRALYGLASGLVLATAYMGHQYLMDPIALDSRGINTNAAGGYDPFGRRMNIMNPERVNARLREHEQSHFVERGRGVLRYDMAQLPSNSPIEDDYSDRVVSVALNEAGNANASSDWMFWGLYDGHGGWTTSAKLREELINYVIRQLDAGYSDAGKTLGDNIRRTPSPETIDLAIKRGFLALDDEICIHSINRLLKNPQKGQSPETLAPAVSGSCGLLAFYDTLSHTLRVAVTGDSRAVLGSKSSSGWTARALSVDQTGSNQREADRIRKEHPGEEDRVIRRGRVLGGLEPTRAFGDARYKWTRDLQDKVARAFFGRSTPPELRSPPYVTAEPEVTTTKVKSGDFLVMGSDGLFEMLSNDEVVSLVVQWMETHPITESSTAASAKSGGMWDKMFGSKDSTKVVDLTVDQDAMKPPFRHQGAVLKPTVEDENVATHLIRNALGGADREQLSMLLSIPAPQSRRYRDDLTVTVVFFGDEKAPENGGIRGNVAATSGGVGTQEKAKL</sequence>
<dbReference type="VEuPathDB" id="FungiDB:YALI0_D07040g"/>
<dbReference type="GO" id="GO:0005777">
    <property type="term" value="C:peroxisome"/>
    <property type="evidence" value="ECO:0007669"/>
    <property type="project" value="EnsemblFungi"/>
</dbReference>
<dbReference type="PROSITE" id="PS51746">
    <property type="entry name" value="PPM_2"/>
    <property type="match status" value="1"/>
</dbReference>
<reference evidence="3 4" key="1">
    <citation type="journal article" date="2016" name="PLoS ONE">
        <title>Sequence Assembly of Yarrowia lipolytica Strain W29/CLIB89 Shows Transposable Element Diversity.</title>
        <authorList>
            <person name="Magnan C."/>
            <person name="Yu J."/>
            <person name="Chang I."/>
            <person name="Jahn E."/>
            <person name="Kanomata Y."/>
            <person name="Wu J."/>
            <person name="Zeller M."/>
            <person name="Oakes M."/>
            <person name="Baldi P."/>
            <person name="Sandmeyer S."/>
        </authorList>
    </citation>
    <scope>NUCLEOTIDE SEQUENCE [LARGE SCALE GENOMIC DNA]</scope>
    <source>
        <strain evidence="4">CLIB89(W29)</strain>
    </source>
</reference>
<dbReference type="GO" id="GO:0005758">
    <property type="term" value="C:mitochondrial intermembrane space"/>
    <property type="evidence" value="ECO:0007669"/>
    <property type="project" value="EnsemblFungi"/>
</dbReference>
<feature type="region of interest" description="Disordered" evidence="1">
    <location>
        <begin position="564"/>
        <end position="583"/>
    </location>
</feature>
<dbReference type="KEGG" id="yli:2910792"/>
<dbReference type="InterPro" id="IPR001932">
    <property type="entry name" value="PPM-type_phosphatase-like_dom"/>
</dbReference>
<dbReference type="eggNOG" id="KOG0700">
    <property type="taxonomic scope" value="Eukaryota"/>
</dbReference>
<organism evidence="3 4">
    <name type="scientific">Yarrowia lipolytica</name>
    <name type="common">Candida lipolytica</name>
    <dbReference type="NCBI Taxonomy" id="4952"/>
    <lineage>
        <taxon>Eukaryota</taxon>
        <taxon>Fungi</taxon>
        <taxon>Dikarya</taxon>
        <taxon>Ascomycota</taxon>
        <taxon>Saccharomycotina</taxon>
        <taxon>Dipodascomycetes</taxon>
        <taxon>Dipodascales</taxon>
        <taxon>Dipodascales incertae sedis</taxon>
        <taxon>Yarrowia</taxon>
    </lineage>
</organism>
<gene>
    <name evidence="3" type="ORF">YALI1_D09004g</name>
</gene>
<dbReference type="RefSeq" id="XP_502513.3">
    <property type="nucleotide sequence ID" value="XM_502513.3"/>
</dbReference>
<feature type="compositionally biased region" description="Basic and acidic residues" evidence="1">
    <location>
        <begin position="342"/>
        <end position="354"/>
    </location>
</feature>
<dbReference type="SUPFAM" id="SSF81606">
    <property type="entry name" value="PP2C-like"/>
    <property type="match status" value="1"/>
</dbReference>
<evidence type="ECO:0000313" key="3">
    <source>
        <dbReference type="EMBL" id="AOW03703.1"/>
    </source>
</evidence>